<evidence type="ECO:0000313" key="11">
    <source>
        <dbReference type="Proteomes" id="UP001372834"/>
    </source>
</evidence>
<dbReference type="GO" id="GO:0005654">
    <property type="term" value="C:nucleoplasm"/>
    <property type="evidence" value="ECO:0007669"/>
    <property type="project" value="TreeGrafter"/>
</dbReference>
<dbReference type="InterPro" id="IPR041195">
    <property type="entry name" value="Rnh202_N"/>
</dbReference>
<dbReference type="Proteomes" id="UP001372834">
    <property type="component" value="Unassembled WGS sequence"/>
</dbReference>
<comment type="function">
    <text evidence="6">Non catalytic subunit of RNase H2, an endonuclease that specifically degrades the RNA of RNA:DNA hybrids. Participates in DNA replication, possibly by mediating the removal of lagging-strand Okazaki fragment RNA primers during DNA replication. Mediates the excision of single ribonucleotides from DNA:RNA duplexes.</text>
</comment>
<evidence type="ECO:0000256" key="7">
    <source>
        <dbReference type="ARBA" id="ARBA00033464"/>
    </source>
</evidence>
<dbReference type="InterPro" id="IPR019024">
    <property type="entry name" value="RNase_H2_suB_wHTH"/>
</dbReference>
<accession>A0AAN8XPL2</accession>
<dbReference type="GO" id="GO:0032299">
    <property type="term" value="C:ribonuclease H2 complex"/>
    <property type="evidence" value="ECO:0007669"/>
    <property type="project" value="InterPro"/>
</dbReference>
<dbReference type="Gene3D" id="1.10.20.120">
    <property type="match status" value="1"/>
</dbReference>
<dbReference type="PANTHER" id="PTHR13383">
    <property type="entry name" value="RIBONUCLEASE H2 SUBUNIT B"/>
    <property type="match status" value="1"/>
</dbReference>
<dbReference type="EMBL" id="JAWJWE010000001">
    <property type="protein sequence ID" value="KAK6644530.1"/>
    <property type="molecule type" value="Genomic_DNA"/>
</dbReference>
<evidence type="ECO:0000256" key="2">
    <source>
        <dbReference type="ARBA" id="ARBA00009823"/>
    </source>
</evidence>
<keyword evidence="5" id="KW-0539">Nucleus</keyword>
<organism evidence="10 11">
    <name type="scientific">Polyplax serrata</name>
    <name type="common">Common mouse louse</name>
    <dbReference type="NCBI Taxonomy" id="468196"/>
    <lineage>
        <taxon>Eukaryota</taxon>
        <taxon>Metazoa</taxon>
        <taxon>Ecdysozoa</taxon>
        <taxon>Arthropoda</taxon>
        <taxon>Hexapoda</taxon>
        <taxon>Insecta</taxon>
        <taxon>Pterygota</taxon>
        <taxon>Neoptera</taxon>
        <taxon>Paraneoptera</taxon>
        <taxon>Psocodea</taxon>
        <taxon>Troctomorpha</taxon>
        <taxon>Phthiraptera</taxon>
        <taxon>Anoplura</taxon>
        <taxon>Polyplacidae</taxon>
        <taxon>Polyplax</taxon>
    </lineage>
</organism>
<dbReference type="AlphaFoldDB" id="A0AAN8XPL2"/>
<dbReference type="Pfam" id="PF17745">
    <property type="entry name" value="Ydr279_N"/>
    <property type="match status" value="1"/>
</dbReference>
<evidence type="ECO:0000256" key="3">
    <source>
        <dbReference type="ARBA" id="ARBA00011277"/>
    </source>
</evidence>
<comment type="subcellular location">
    <subcellularLocation>
        <location evidence="1">Nucleus</location>
    </subcellularLocation>
</comment>
<comment type="subunit">
    <text evidence="3">The RNase H2 complex is a heterotrimer composed of the catalytic subunit RNASEH2A and the non-catalytic subunits RNASEH2B and RNASEH2C.</text>
</comment>
<dbReference type="CDD" id="cd09270">
    <property type="entry name" value="RNase_H2-B"/>
    <property type="match status" value="1"/>
</dbReference>
<name>A0AAN8XPL2_POLSC</name>
<dbReference type="InterPro" id="IPR040456">
    <property type="entry name" value="RNase_H2_suB"/>
</dbReference>
<evidence type="ECO:0000256" key="4">
    <source>
        <dbReference type="ARBA" id="ARBA00019062"/>
    </source>
</evidence>
<comment type="caution">
    <text evidence="10">The sequence shown here is derived from an EMBL/GenBank/DDBJ whole genome shotgun (WGS) entry which is preliminary data.</text>
</comment>
<dbReference type="GO" id="GO:0006401">
    <property type="term" value="P:RNA catabolic process"/>
    <property type="evidence" value="ECO:0007669"/>
    <property type="project" value="TreeGrafter"/>
</dbReference>
<proteinExistence type="inferred from homology"/>
<sequence>MWIVLRKMTKTEDTSTKCNIMNANSTQSWVLFLKSTVLDNDKTDIVHLRHPRSGLPSMYLFTCNDSLIYEVFAFSENRSWFVNDSVRENGKLYVSTPLDPLFLILPYLKKSKEEMKVLPAEDLLIDEKYPETCRLLKSSGFLNLHLLADRKGPEDLNAWMYNEEKVLNWLSKKTEKVANVLKEKQNKQETRSKLQLGKIIEKESHNDLFMKMAYSIISEYLTDDLSLKLQTTLGLSVEPTEKTPAGKRKSTYVADAEDGKKFKPDEEHELKTERCVSKTLKAKKNTKTQVPIGTRSIMSFFKK</sequence>
<protein>
    <recommendedName>
        <fullName evidence="4">Ribonuclease H2 subunit B</fullName>
    </recommendedName>
    <alternativeName>
        <fullName evidence="7">Ribonuclease HI subunit B</fullName>
    </alternativeName>
</protein>
<feature type="domain" description="Ribonuclease H2 subunit B wHTH" evidence="8">
    <location>
        <begin position="102"/>
        <end position="230"/>
    </location>
</feature>
<dbReference type="PANTHER" id="PTHR13383:SF11">
    <property type="entry name" value="RIBONUCLEASE H2 SUBUNIT B"/>
    <property type="match status" value="1"/>
</dbReference>
<comment type="similarity">
    <text evidence="2">Belongs to the RNase H2 subunit B family.</text>
</comment>
<dbReference type="Pfam" id="PF09468">
    <property type="entry name" value="RNase_H2-Ydr279"/>
    <property type="match status" value="1"/>
</dbReference>
<evidence type="ECO:0000259" key="8">
    <source>
        <dbReference type="Pfam" id="PF09468"/>
    </source>
</evidence>
<feature type="domain" description="Rnh202 triple barrel" evidence="9">
    <location>
        <begin position="40"/>
        <end position="99"/>
    </location>
</feature>
<gene>
    <name evidence="10" type="ORF">RUM43_000797</name>
</gene>
<evidence type="ECO:0000259" key="9">
    <source>
        <dbReference type="Pfam" id="PF17745"/>
    </source>
</evidence>
<evidence type="ECO:0000313" key="10">
    <source>
        <dbReference type="EMBL" id="KAK6644530.1"/>
    </source>
</evidence>
<evidence type="ECO:0000256" key="6">
    <source>
        <dbReference type="ARBA" id="ARBA00024778"/>
    </source>
</evidence>
<dbReference type="Gene3D" id="2.20.25.530">
    <property type="match status" value="1"/>
</dbReference>
<evidence type="ECO:0000256" key="1">
    <source>
        <dbReference type="ARBA" id="ARBA00004123"/>
    </source>
</evidence>
<reference evidence="10 11" key="1">
    <citation type="submission" date="2023-10" db="EMBL/GenBank/DDBJ databases">
        <title>Genomes of two closely related lineages of the louse Polyplax serrata with different host specificities.</title>
        <authorList>
            <person name="Martinu J."/>
            <person name="Tarabai H."/>
            <person name="Stefka J."/>
            <person name="Hypsa V."/>
        </authorList>
    </citation>
    <scope>NUCLEOTIDE SEQUENCE [LARGE SCALE GENOMIC DNA]</scope>
    <source>
        <strain evidence="10">HR10_N</strain>
    </source>
</reference>
<evidence type="ECO:0000256" key="5">
    <source>
        <dbReference type="ARBA" id="ARBA00023242"/>
    </source>
</evidence>